<organism evidence="1 2">
    <name type="scientific">Arabidopsis thaliana</name>
    <name type="common">Mouse-ear cress</name>
    <dbReference type="NCBI Taxonomy" id="3702"/>
    <lineage>
        <taxon>Eukaryota</taxon>
        <taxon>Viridiplantae</taxon>
        <taxon>Streptophyta</taxon>
        <taxon>Embryophyta</taxon>
        <taxon>Tracheophyta</taxon>
        <taxon>Spermatophyta</taxon>
        <taxon>Magnoliopsida</taxon>
        <taxon>eudicotyledons</taxon>
        <taxon>Gunneridae</taxon>
        <taxon>Pentapetalae</taxon>
        <taxon>rosids</taxon>
        <taxon>malvids</taxon>
        <taxon>Brassicales</taxon>
        <taxon>Brassicaceae</taxon>
        <taxon>Camelineae</taxon>
        <taxon>Arabidopsis</taxon>
    </lineage>
</organism>
<dbReference type="AlphaFoldDB" id="A0A7G2E6S6"/>
<sequence>MIGYLLKEEFGLPRDNRIIEVDEDNNNDHTVSLDSASDNVEGKEKPIDCWSWLCICFDLSNIVRNMGKLVLGKETTESIDGGVLHEYSTRKDDDVTMG</sequence>
<protein>
    <submittedName>
        <fullName evidence="1">(thale cress) hypothetical protein</fullName>
    </submittedName>
</protein>
<proteinExistence type="predicted"/>
<dbReference type="Proteomes" id="UP000516314">
    <property type="component" value="Chromosome 2"/>
</dbReference>
<evidence type="ECO:0000313" key="1">
    <source>
        <dbReference type="EMBL" id="CAD5318681.1"/>
    </source>
</evidence>
<evidence type="ECO:0000313" key="2">
    <source>
        <dbReference type="Proteomes" id="UP000516314"/>
    </source>
</evidence>
<accession>A0A7G2E6S6</accession>
<reference evidence="1 2" key="1">
    <citation type="submission" date="2020-09" db="EMBL/GenBank/DDBJ databases">
        <authorList>
            <person name="Ashkenazy H."/>
        </authorList>
    </citation>
    <scope>NUCLEOTIDE SEQUENCE [LARGE SCALE GENOMIC DNA]</scope>
    <source>
        <strain evidence="2">cv. Cdm-0</strain>
    </source>
</reference>
<name>A0A7G2E6S6_ARATH</name>
<dbReference type="EMBL" id="LR881467">
    <property type="protein sequence ID" value="CAD5318681.1"/>
    <property type="molecule type" value="Genomic_DNA"/>
</dbReference>
<gene>
    <name evidence="1" type="ORF">AT9943_LOCUS6901</name>
</gene>